<sequence>MSDERAAALARRTEGYAAKFAAETVSYEPPSFPGASDANLAATFAHCTRVPKADEYPAIRDALARLWPLALVRVWRKDERWYAAVPLANPGKRQVPGDEVERLCGLAAEAIGLASRGQHGEVMPAGPTIAGGPGEVGWHITPALEPREYLFTDSPLPGLWPRDRQGNVIRTPLG</sequence>
<comment type="caution">
    <text evidence="1">The sequence shown here is derived from an EMBL/GenBank/DDBJ whole genome shotgun (WGS) entry which is preliminary data.</text>
</comment>
<name>A0ABS0H9X0_9ACTN</name>
<evidence type="ECO:0000313" key="2">
    <source>
        <dbReference type="Proteomes" id="UP000638560"/>
    </source>
</evidence>
<keyword evidence="2" id="KW-1185">Reference proteome</keyword>
<gene>
    <name evidence="1" type="ORF">I0C86_41220</name>
</gene>
<evidence type="ECO:0000313" key="1">
    <source>
        <dbReference type="EMBL" id="MBF9135274.1"/>
    </source>
</evidence>
<reference evidence="1 2" key="1">
    <citation type="submission" date="2020-11" db="EMBL/GenBank/DDBJ databases">
        <title>A novel isolate from a Black sea contaminated sediment with potential to produce alkanes: Plantactinospora alkalitolerans sp. nov.</title>
        <authorList>
            <person name="Carro L."/>
            <person name="Veyisoglu A."/>
            <person name="Guven K."/>
            <person name="Schumann P."/>
            <person name="Klenk H.-P."/>
            <person name="Sahin N."/>
        </authorList>
    </citation>
    <scope>NUCLEOTIDE SEQUENCE [LARGE SCALE GENOMIC DNA]</scope>
    <source>
        <strain evidence="1 2">S1510</strain>
    </source>
</reference>
<dbReference type="RefSeq" id="WP_196206730.1">
    <property type="nucleotide sequence ID" value="NZ_JADPUN010000422.1"/>
</dbReference>
<protein>
    <submittedName>
        <fullName evidence="1">Uncharacterized protein</fullName>
    </submittedName>
</protein>
<accession>A0ABS0H9X0</accession>
<dbReference type="Proteomes" id="UP000638560">
    <property type="component" value="Unassembled WGS sequence"/>
</dbReference>
<proteinExistence type="predicted"/>
<organism evidence="1 2">
    <name type="scientific">Plantactinospora alkalitolerans</name>
    <dbReference type="NCBI Taxonomy" id="2789879"/>
    <lineage>
        <taxon>Bacteria</taxon>
        <taxon>Bacillati</taxon>
        <taxon>Actinomycetota</taxon>
        <taxon>Actinomycetes</taxon>
        <taxon>Micromonosporales</taxon>
        <taxon>Micromonosporaceae</taxon>
        <taxon>Plantactinospora</taxon>
    </lineage>
</organism>
<dbReference type="EMBL" id="JADPUN010000422">
    <property type="protein sequence ID" value="MBF9135274.1"/>
    <property type="molecule type" value="Genomic_DNA"/>
</dbReference>